<keyword evidence="12" id="KW-1185">Reference proteome</keyword>
<keyword evidence="4 8" id="KW-0297">G-protein coupled receptor</keyword>
<dbReference type="InterPro" id="IPR000276">
    <property type="entry name" value="GPCR_Rhodpsn"/>
</dbReference>
<dbReference type="GO" id="GO:0019957">
    <property type="term" value="F:C-C chemokine binding"/>
    <property type="evidence" value="ECO:0007669"/>
    <property type="project" value="TreeGrafter"/>
</dbReference>
<feature type="transmembrane region" description="Helical" evidence="9">
    <location>
        <begin position="113"/>
        <end position="130"/>
    </location>
</feature>
<comment type="similarity">
    <text evidence="8">Belongs to the G-protein coupled receptor 1 family.</text>
</comment>
<dbReference type="SUPFAM" id="SSF81321">
    <property type="entry name" value="Family A G protein-coupled receptor-like"/>
    <property type="match status" value="1"/>
</dbReference>
<feature type="transmembrane region" description="Helical" evidence="9">
    <location>
        <begin position="238"/>
        <end position="259"/>
    </location>
</feature>
<dbReference type="AlphaFoldDB" id="A0A8C4RZM9"/>
<dbReference type="PANTHER" id="PTHR10489:SF954">
    <property type="entry name" value="G PROTEIN-COUPLED RECEPTOR 25"/>
    <property type="match status" value="1"/>
</dbReference>
<evidence type="ECO:0000313" key="12">
    <source>
        <dbReference type="Proteomes" id="UP000694620"/>
    </source>
</evidence>
<evidence type="ECO:0000259" key="10">
    <source>
        <dbReference type="PROSITE" id="PS50262"/>
    </source>
</evidence>
<protein>
    <submittedName>
        <fullName evidence="11">G-protein coupled receptor 15-like</fullName>
    </submittedName>
</protein>
<organism evidence="11 12">
    <name type="scientific">Erpetoichthys calabaricus</name>
    <name type="common">Rope fish</name>
    <name type="synonym">Calamoichthys calabaricus</name>
    <dbReference type="NCBI Taxonomy" id="27687"/>
    <lineage>
        <taxon>Eukaryota</taxon>
        <taxon>Metazoa</taxon>
        <taxon>Chordata</taxon>
        <taxon>Craniata</taxon>
        <taxon>Vertebrata</taxon>
        <taxon>Euteleostomi</taxon>
        <taxon>Actinopterygii</taxon>
        <taxon>Polypteriformes</taxon>
        <taxon>Polypteridae</taxon>
        <taxon>Erpetoichthys</taxon>
    </lineage>
</organism>
<dbReference type="GeneTree" id="ENSGT01130000278303"/>
<evidence type="ECO:0000256" key="6">
    <source>
        <dbReference type="ARBA" id="ARBA00023170"/>
    </source>
</evidence>
<evidence type="ECO:0000256" key="2">
    <source>
        <dbReference type="ARBA" id="ARBA00022692"/>
    </source>
</evidence>
<evidence type="ECO:0000313" key="11">
    <source>
        <dbReference type="Ensembl" id="ENSECRP00000010071.1"/>
    </source>
</evidence>
<dbReference type="Pfam" id="PF00001">
    <property type="entry name" value="7tm_1"/>
    <property type="match status" value="1"/>
</dbReference>
<dbReference type="SMART" id="SM01381">
    <property type="entry name" value="7TM_GPCR_Srsx"/>
    <property type="match status" value="1"/>
</dbReference>
<proteinExistence type="inferred from homology"/>
<dbReference type="GO" id="GO:0007204">
    <property type="term" value="P:positive regulation of cytosolic calcium ion concentration"/>
    <property type="evidence" value="ECO:0007669"/>
    <property type="project" value="TreeGrafter"/>
</dbReference>
<evidence type="ECO:0000256" key="8">
    <source>
        <dbReference type="RuleBase" id="RU000688"/>
    </source>
</evidence>
<feature type="transmembrane region" description="Helical" evidence="9">
    <location>
        <begin position="40"/>
        <end position="61"/>
    </location>
</feature>
<dbReference type="PROSITE" id="PS00237">
    <property type="entry name" value="G_PROTEIN_RECEP_F1_1"/>
    <property type="match status" value="1"/>
</dbReference>
<feature type="transmembrane region" description="Helical" evidence="9">
    <location>
        <begin position="151"/>
        <end position="172"/>
    </location>
</feature>
<feature type="transmembrane region" description="Helical" evidence="9">
    <location>
        <begin position="198"/>
        <end position="217"/>
    </location>
</feature>
<evidence type="ECO:0000256" key="3">
    <source>
        <dbReference type="ARBA" id="ARBA00022989"/>
    </source>
</evidence>
<dbReference type="PANTHER" id="PTHR10489">
    <property type="entry name" value="CELL ADHESION MOLECULE"/>
    <property type="match status" value="1"/>
</dbReference>
<evidence type="ECO:0000256" key="5">
    <source>
        <dbReference type="ARBA" id="ARBA00023136"/>
    </source>
</evidence>
<reference evidence="11" key="2">
    <citation type="submission" date="2025-08" db="UniProtKB">
        <authorList>
            <consortium name="Ensembl"/>
        </authorList>
    </citation>
    <scope>IDENTIFICATION</scope>
</reference>
<keyword evidence="7 8" id="KW-0807">Transducer</keyword>
<reference evidence="11" key="3">
    <citation type="submission" date="2025-09" db="UniProtKB">
        <authorList>
            <consortium name="Ensembl"/>
        </authorList>
    </citation>
    <scope>IDENTIFICATION</scope>
</reference>
<keyword evidence="6 8" id="KW-0675">Receptor</keyword>
<dbReference type="GO" id="GO:0019722">
    <property type="term" value="P:calcium-mediated signaling"/>
    <property type="evidence" value="ECO:0007669"/>
    <property type="project" value="TreeGrafter"/>
</dbReference>
<dbReference type="Ensembl" id="ENSECRT00000010237.1">
    <property type="protein sequence ID" value="ENSECRP00000010071.1"/>
    <property type="gene ID" value="ENSECRG00000006721.1"/>
</dbReference>
<keyword evidence="2 8" id="KW-0812">Transmembrane</keyword>
<keyword evidence="3 9" id="KW-1133">Transmembrane helix</keyword>
<feature type="transmembrane region" description="Helical" evidence="9">
    <location>
        <begin position="73"/>
        <end position="93"/>
    </location>
</feature>
<dbReference type="Proteomes" id="UP000694620">
    <property type="component" value="Chromosome 10"/>
</dbReference>
<keyword evidence="5 9" id="KW-0472">Membrane</keyword>
<dbReference type="Gene3D" id="1.20.1070.10">
    <property type="entry name" value="Rhodopsin 7-helix transmembrane proteins"/>
    <property type="match status" value="1"/>
</dbReference>
<dbReference type="InterPro" id="IPR050119">
    <property type="entry name" value="CCR1-9-like"/>
</dbReference>
<dbReference type="GO" id="GO:0006955">
    <property type="term" value="P:immune response"/>
    <property type="evidence" value="ECO:0007669"/>
    <property type="project" value="TreeGrafter"/>
</dbReference>
<reference evidence="11" key="1">
    <citation type="submission" date="2021-06" db="EMBL/GenBank/DDBJ databases">
        <authorList>
            <consortium name="Wellcome Sanger Institute Data Sharing"/>
        </authorList>
    </citation>
    <scope>NUCLEOTIDE SEQUENCE [LARGE SCALE GENOMIC DNA]</scope>
</reference>
<evidence type="ECO:0000256" key="7">
    <source>
        <dbReference type="ARBA" id="ARBA00023224"/>
    </source>
</evidence>
<dbReference type="GO" id="GO:0016493">
    <property type="term" value="F:C-C chemokine receptor activity"/>
    <property type="evidence" value="ECO:0007669"/>
    <property type="project" value="TreeGrafter"/>
</dbReference>
<comment type="subcellular location">
    <subcellularLocation>
        <location evidence="1">Membrane</location>
        <topology evidence="1">Multi-pass membrane protein</topology>
    </subcellularLocation>
</comment>
<evidence type="ECO:0000256" key="1">
    <source>
        <dbReference type="ARBA" id="ARBA00004141"/>
    </source>
</evidence>
<dbReference type="PRINTS" id="PR00237">
    <property type="entry name" value="GPCRRHODOPSN"/>
</dbReference>
<accession>A0A8C4RZM9</accession>
<dbReference type="GO" id="GO:0009897">
    <property type="term" value="C:external side of plasma membrane"/>
    <property type="evidence" value="ECO:0007669"/>
    <property type="project" value="TreeGrafter"/>
</dbReference>
<dbReference type="PROSITE" id="PS50262">
    <property type="entry name" value="G_PROTEIN_RECEP_F1_2"/>
    <property type="match status" value="1"/>
</dbReference>
<sequence length="348" mass="40191">MEYSGSTVEYETYYYENDSTEQTEGCRLPGFPWTWIIRTFLYILVVILGVPGNIALIWIMVRRLSVFRRPCESFVVNLAISDLLLLLGLLVWIDSEIHGGSWRSGWLCCKITAYFMALSMQSGIFFLTAMSIDRYLAVVHSNIYRKIKKKLYVTASCFLVWLVSILIALPVFRARVLTLEDSGIWRCREDIDVQLQRFSLVNLLAFFFSLLGILYCYCSIMRTLCLHYRRTRRQNHKLLRSIKVVFLVVVVFCFSWVPFNAFKIIKIVLTIMNKENSCTMDVALTGLRVLVPFAFANSCANPFIYTWADASLKKLVVRCLCPCLPRLQEVMAVSQTESDTHTDSIQRT</sequence>
<gene>
    <name evidence="11" type="primary">LOC114659732</name>
</gene>
<dbReference type="GO" id="GO:0060326">
    <property type="term" value="P:cell chemotaxis"/>
    <property type="evidence" value="ECO:0007669"/>
    <property type="project" value="TreeGrafter"/>
</dbReference>
<evidence type="ECO:0000256" key="9">
    <source>
        <dbReference type="SAM" id="Phobius"/>
    </source>
</evidence>
<dbReference type="InterPro" id="IPR017452">
    <property type="entry name" value="GPCR_Rhodpsn_7TM"/>
</dbReference>
<feature type="domain" description="G-protein coupled receptors family 1 profile" evidence="10">
    <location>
        <begin position="52"/>
        <end position="305"/>
    </location>
</feature>
<name>A0A8C4RZM9_ERPCA</name>
<evidence type="ECO:0000256" key="4">
    <source>
        <dbReference type="ARBA" id="ARBA00023040"/>
    </source>
</evidence>